<dbReference type="EMBL" id="LAZR01026528">
    <property type="protein sequence ID" value="KKL68449.1"/>
    <property type="molecule type" value="Genomic_DNA"/>
</dbReference>
<reference evidence="1" key="1">
    <citation type="journal article" date="2015" name="Nature">
        <title>Complex archaea that bridge the gap between prokaryotes and eukaryotes.</title>
        <authorList>
            <person name="Spang A."/>
            <person name="Saw J.H."/>
            <person name="Jorgensen S.L."/>
            <person name="Zaremba-Niedzwiedzka K."/>
            <person name="Martijn J."/>
            <person name="Lind A.E."/>
            <person name="van Eijk R."/>
            <person name="Schleper C."/>
            <person name="Guy L."/>
            <person name="Ettema T.J."/>
        </authorList>
    </citation>
    <scope>NUCLEOTIDE SEQUENCE</scope>
</reference>
<comment type="caution">
    <text evidence="1">The sequence shown here is derived from an EMBL/GenBank/DDBJ whole genome shotgun (WGS) entry which is preliminary data.</text>
</comment>
<name>A0A0F9E379_9ZZZZ</name>
<evidence type="ECO:0000313" key="1">
    <source>
        <dbReference type="EMBL" id="KKL68449.1"/>
    </source>
</evidence>
<accession>A0A0F9E379</accession>
<dbReference type="AlphaFoldDB" id="A0A0F9E379"/>
<feature type="non-terminal residue" evidence="1">
    <location>
        <position position="1"/>
    </location>
</feature>
<organism evidence="1">
    <name type="scientific">marine sediment metagenome</name>
    <dbReference type="NCBI Taxonomy" id="412755"/>
    <lineage>
        <taxon>unclassified sequences</taxon>
        <taxon>metagenomes</taxon>
        <taxon>ecological metagenomes</taxon>
    </lineage>
</organism>
<protein>
    <submittedName>
        <fullName evidence="1">Uncharacterized protein</fullName>
    </submittedName>
</protein>
<gene>
    <name evidence="1" type="ORF">LCGC14_2124910</name>
</gene>
<proteinExistence type="predicted"/>
<sequence>DKKAARKANLKQFIGQSLELAVEKLEGQTS</sequence>